<keyword evidence="2 4" id="KW-0813">Transport</keyword>
<evidence type="ECO:0000313" key="10">
    <source>
        <dbReference type="Proteomes" id="UP000276542"/>
    </source>
</evidence>
<dbReference type="EMBL" id="QYRP01000002">
    <property type="protein sequence ID" value="RJS45446.1"/>
    <property type="molecule type" value="Genomic_DNA"/>
</dbReference>
<sequence>MDAFPFRKVITPVVCSLLLAAGGTACSAGNEAPRDADTTDAALTGTLTGGGSTAQESAQSTWITALRDANPGLEITYEAVGSGDGRANFINGAYAFGATDSALGEDKGALSAARKRCGGNPIQVPAYVSPIAVVYNLPGVDDLQLDPATVSGIFAGTITSWDDPAITATNPESDLPATPIVPVHRSDNSGTTKNFLSYLAEAGSFPADPASLWPVEGGIAAAGTSGLVGAVSQDEGTIGYADNSATKGMQVARLKVGSAFVVPSAEGAARLLSISRPAGASARDLALDLARATDDPSAYPNVLVSYLLACPTYDDPATARLVKAYLTYVLSEDGQKTAATEARSAPLERDIANRAQLLVDKIA</sequence>
<feature type="binding site" evidence="5">
    <location>
        <position position="100"/>
    </location>
    <ligand>
        <name>phosphate</name>
        <dbReference type="ChEBI" id="CHEBI:43474"/>
    </ligand>
</feature>
<dbReference type="InterPro" id="IPR024370">
    <property type="entry name" value="PBP_domain"/>
</dbReference>
<feature type="binding site" evidence="5">
    <location>
        <begin position="189"/>
        <end position="191"/>
    </location>
    <ligand>
        <name>phosphate</name>
        <dbReference type="ChEBI" id="CHEBI:43474"/>
    </ligand>
</feature>
<dbReference type="PANTHER" id="PTHR42996">
    <property type="entry name" value="PHOSPHATE-BINDING PROTEIN PSTS"/>
    <property type="match status" value="1"/>
</dbReference>
<organism evidence="9 10">
    <name type="scientific">Nocardioides cavernaquae</name>
    <dbReference type="NCBI Taxonomy" id="2321396"/>
    <lineage>
        <taxon>Bacteria</taxon>
        <taxon>Bacillati</taxon>
        <taxon>Actinomycetota</taxon>
        <taxon>Actinomycetes</taxon>
        <taxon>Propionibacteriales</taxon>
        <taxon>Nocardioidaceae</taxon>
        <taxon>Nocardioides</taxon>
    </lineage>
</organism>
<proteinExistence type="inferred from homology"/>
<evidence type="ECO:0000256" key="6">
    <source>
        <dbReference type="SAM" id="MobiDB-lite"/>
    </source>
</evidence>
<feature type="binding site" evidence="5">
    <location>
        <begin position="52"/>
        <end position="54"/>
    </location>
    <ligand>
        <name>phosphate</name>
        <dbReference type="ChEBI" id="CHEBI:43474"/>
    </ligand>
</feature>
<evidence type="ECO:0000259" key="8">
    <source>
        <dbReference type="Pfam" id="PF12849"/>
    </source>
</evidence>
<dbReference type="AlphaFoldDB" id="A0A3A5H3X8"/>
<dbReference type="GO" id="GO:0043190">
    <property type="term" value="C:ATP-binding cassette (ABC) transporter complex"/>
    <property type="evidence" value="ECO:0007669"/>
    <property type="project" value="InterPro"/>
</dbReference>
<evidence type="ECO:0000256" key="7">
    <source>
        <dbReference type="SAM" id="SignalP"/>
    </source>
</evidence>
<dbReference type="Proteomes" id="UP000276542">
    <property type="component" value="Unassembled WGS sequence"/>
</dbReference>
<name>A0A3A5H3X8_9ACTN</name>
<dbReference type="PIRSF" id="PIRSF002756">
    <property type="entry name" value="PstS"/>
    <property type="match status" value="1"/>
</dbReference>
<dbReference type="GO" id="GO:0042301">
    <property type="term" value="F:phosphate ion binding"/>
    <property type="evidence" value="ECO:0007669"/>
    <property type="project" value="InterPro"/>
</dbReference>
<evidence type="ECO:0000256" key="5">
    <source>
        <dbReference type="PIRSR" id="PIRSR002756-1"/>
    </source>
</evidence>
<keyword evidence="3 4" id="KW-0592">Phosphate transport</keyword>
<comment type="similarity">
    <text evidence="1 4">Belongs to the PstS family.</text>
</comment>
<keyword evidence="7" id="KW-0732">Signal</keyword>
<dbReference type="PROSITE" id="PS51257">
    <property type="entry name" value="PROKAR_LIPOPROTEIN"/>
    <property type="match status" value="1"/>
</dbReference>
<feature type="domain" description="PBP" evidence="8">
    <location>
        <begin position="38"/>
        <end position="332"/>
    </location>
</feature>
<feature type="binding site" evidence="5">
    <location>
        <position position="82"/>
    </location>
    <ligand>
        <name>phosphate</name>
        <dbReference type="ChEBI" id="CHEBI:43474"/>
    </ligand>
</feature>
<evidence type="ECO:0000256" key="3">
    <source>
        <dbReference type="ARBA" id="ARBA00022592"/>
    </source>
</evidence>
<evidence type="ECO:0000256" key="2">
    <source>
        <dbReference type="ARBA" id="ARBA00022448"/>
    </source>
</evidence>
<evidence type="ECO:0000256" key="4">
    <source>
        <dbReference type="PIRNR" id="PIRNR002756"/>
    </source>
</evidence>
<feature type="signal peptide" evidence="7">
    <location>
        <begin position="1"/>
        <end position="27"/>
    </location>
</feature>
<protein>
    <recommendedName>
        <fullName evidence="4">Phosphate-binding protein</fullName>
    </recommendedName>
</protein>
<dbReference type="Gene3D" id="3.40.190.10">
    <property type="entry name" value="Periplasmic binding protein-like II"/>
    <property type="match status" value="2"/>
</dbReference>
<evidence type="ECO:0000256" key="1">
    <source>
        <dbReference type="ARBA" id="ARBA00008725"/>
    </source>
</evidence>
<dbReference type="OrthoDB" id="9801510at2"/>
<dbReference type="GO" id="GO:0035435">
    <property type="term" value="P:phosphate ion transmembrane transport"/>
    <property type="evidence" value="ECO:0007669"/>
    <property type="project" value="InterPro"/>
</dbReference>
<dbReference type="CDD" id="cd13565">
    <property type="entry name" value="PBP2_PstS"/>
    <property type="match status" value="1"/>
</dbReference>
<comment type="caution">
    <text evidence="9">The sequence shown here is derived from an EMBL/GenBank/DDBJ whole genome shotgun (WGS) entry which is preliminary data.</text>
</comment>
<dbReference type="InterPro" id="IPR050962">
    <property type="entry name" value="Phosphate-bind_PstS"/>
</dbReference>
<feature type="chain" id="PRO_5017470720" description="Phosphate-binding protein" evidence="7">
    <location>
        <begin position="28"/>
        <end position="363"/>
    </location>
</feature>
<dbReference type="PANTHER" id="PTHR42996:SF1">
    <property type="entry name" value="PHOSPHATE-BINDING PROTEIN PSTS"/>
    <property type="match status" value="1"/>
</dbReference>
<gene>
    <name evidence="9" type="ORF">D4739_03880</name>
</gene>
<dbReference type="SUPFAM" id="SSF53850">
    <property type="entry name" value="Periplasmic binding protein-like II"/>
    <property type="match status" value="1"/>
</dbReference>
<dbReference type="InterPro" id="IPR005673">
    <property type="entry name" value="ABC_phos-bd_PstS"/>
</dbReference>
<reference evidence="10" key="1">
    <citation type="submission" date="2018-09" db="EMBL/GenBank/DDBJ databases">
        <authorList>
            <person name="Zhu H."/>
        </authorList>
    </citation>
    <scope>NUCLEOTIDE SEQUENCE [LARGE SCALE GENOMIC DNA]</scope>
    <source>
        <strain evidence="10">K1W22B-1</strain>
    </source>
</reference>
<evidence type="ECO:0000313" key="9">
    <source>
        <dbReference type="EMBL" id="RJS45446.1"/>
    </source>
</evidence>
<keyword evidence="10" id="KW-1185">Reference proteome</keyword>
<accession>A0A3A5H3X8</accession>
<dbReference type="RefSeq" id="WP_120059346.1">
    <property type="nucleotide sequence ID" value="NZ_QYRP01000002.1"/>
</dbReference>
<feature type="region of interest" description="Disordered" evidence="6">
    <location>
        <begin position="29"/>
        <end position="55"/>
    </location>
</feature>
<dbReference type="Pfam" id="PF12849">
    <property type="entry name" value="PBP_like_2"/>
    <property type="match status" value="1"/>
</dbReference>